<feature type="transmembrane region" description="Helical" evidence="1">
    <location>
        <begin position="44"/>
        <end position="64"/>
    </location>
</feature>
<dbReference type="GeneID" id="16193469"/>
<name>R4THS8_9CAUD</name>
<keyword evidence="1" id="KW-1133">Transmembrane helix</keyword>
<dbReference type="Proteomes" id="UP000202086">
    <property type="component" value="Segment"/>
</dbReference>
<dbReference type="EMBL" id="KC292029">
    <property type="protein sequence ID" value="AGM11866.1"/>
    <property type="molecule type" value="Genomic_DNA"/>
</dbReference>
<proteinExistence type="predicted"/>
<dbReference type="RefSeq" id="YP_008059565.1">
    <property type="nucleotide sequence ID" value="NC_021330.1"/>
</dbReference>
<reference evidence="2 3" key="1">
    <citation type="submission" date="2012-12" db="EMBL/GenBank/DDBJ databases">
        <authorList>
            <person name="Sencilo A."/>
            <person name="Jacobs-Sera D."/>
            <person name="Russell D.A."/>
            <person name="Ko C."/>
            <person name="Atanasova N."/>
            <person name="Osterlund E."/>
            <person name="Oksanen H.M."/>
            <person name="Bamford D.H."/>
            <person name="Hatfull G.F."/>
            <person name="Roine E."/>
            <person name="Hendrix R.W."/>
        </authorList>
    </citation>
    <scope>NUCLEOTIDE SEQUENCE [LARGE SCALE GENOMIC DNA]</scope>
</reference>
<evidence type="ECO:0000256" key="1">
    <source>
        <dbReference type="SAM" id="Phobius"/>
    </source>
</evidence>
<keyword evidence="1" id="KW-0812">Transmembrane</keyword>
<gene>
    <name evidence="2" type="primary">3</name>
    <name evidence="2" type="ORF">DNAM5_3</name>
</gene>
<keyword evidence="1" id="KW-0472">Membrane</keyword>
<keyword evidence="3" id="KW-1185">Reference proteome</keyword>
<protein>
    <submittedName>
        <fullName evidence="2">Uncharacterized protein</fullName>
    </submittedName>
</protein>
<dbReference type="KEGG" id="vg:16193469"/>
<organism evidence="2 3">
    <name type="scientific">Haloarcula californiae tailed virus 1</name>
    <dbReference type="NCBI Taxonomy" id="1273746"/>
    <lineage>
        <taxon>Viruses</taxon>
        <taxon>Duplodnaviria</taxon>
        <taxon>Heunggongvirae</taxon>
        <taxon>Uroviricota</taxon>
        <taxon>Caudoviricetes</taxon>
        <taxon>Thumleimavirales</taxon>
        <taxon>Druskaviridae</taxon>
        <taxon>Hacavirus</taxon>
        <taxon>Hacavirus italiense</taxon>
        <taxon>Hacavirus HCTV1</taxon>
    </lineage>
</organism>
<evidence type="ECO:0000313" key="2">
    <source>
        <dbReference type="EMBL" id="AGM11866.1"/>
    </source>
</evidence>
<sequence>MNSEQLAEYIDYFIPREVLGPVVIVFSLENVIDRAFSAFVPDAWTFAGWSLIFVISVVLVALWGTTDDDYDDLEERLDEMD</sequence>
<evidence type="ECO:0000313" key="3">
    <source>
        <dbReference type="Proteomes" id="UP000202086"/>
    </source>
</evidence>
<accession>R4THS8</accession>